<evidence type="ECO:0000256" key="2">
    <source>
        <dbReference type="SAM" id="SignalP"/>
    </source>
</evidence>
<feature type="compositionally biased region" description="Low complexity" evidence="1">
    <location>
        <begin position="31"/>
        <end position="97"/>
    </location>
</feature>
<feature type="signal peptide" evidence="2">
    <location>
        <begin position="1"/>
        <end position="24"/>
    </location>
</feature>
<reference evidence="4 5" key="1">
    <citation type="journal article" date="2019" name="Appl. Environ. Microbiol.">
        <title>Genetic determinants of hydroxycinnamic acid metabolism in heterofermentative lactobacilli.</title>
        <authorList>
            <person name="Gaur G."/>
            <person name="Oh J.H."/>
            <person name="Filannino P."/>
            <person name="Gobbetti M."/>
            <person name="van Pijkeren J.P."/>
            <person name="Ganzle M.G."/>
        </authorList>
    </citation>
    <scope>NUCLEOTIDE SEQUENCE [LARGE SCALE GENOMIC DNA]</scope>
    <source>
        <strain evidence="4 5">FUA3583</strain>
    </source>
</reference>
<evidence type="ECO:0000313" key="4">
    <source>
        <dbReference type="EMBL" id="MYV05010.1"/>
    </source>
</evidence>
<dbReference type="Pfam" id="PF19804">
    <property type="entry name" value="DUF6287"/>
    <property type="match status" value="1"/>
</dbReference>
<organism evidence="4 5">
    <name type="scientific">Furfurilactobacillus rossiae</name>
    <dbReference type="NCBI Taxonomy" id="231049"/>
    <lineage>
        <taxon>Bacteria</taxon>
        <taxon>Bacillati</taxon>
        <taxon>Bacillota</taxon>
        <taxon>Bacilli</taxon>
        <taxon>Lactobacillales</taxon>
        <taxon>Lactobacillaceae</taxon>
        <taxon>Furfurilactobacillus</taxon>
    </lineage>
</organism>
<dbReference type="EMBL" id="WEZT01000005">
    <property type="protein sequence ID" value="MYV05010.1"/>
    <property type="molecule type" value="Genomic_DNA"/>
</dbReference>
<accession>A0A7C9N991</accession>
<keyword evidence="2" id="KW-0732">Signal</keyword>
<feature type="chain" id="PRO_5039716643" description="DUF6287 domain-containing protein" evidence="2">
    <location>
        <begin position="25"/>
        <end position="254"/>
    </location>
</feature>
<proteinExistence type="predicted"/>
<feature type="compositionally biased region" description="Polar residues" evidence="1">
    <location>
        <begin position="106"/>
        <end position="120"/>
    </location>
</feature>
<comment type="caution">
    <text evidence="4">The sequence shown here is derived from an EMBL/GenBank/DDBJ whole genome shotgun (WGS) entry which is preliminary data.</text>
</comment>
<dbReference type="AlphaFoldDB" id="A0A7C9N991"/>
<sequence>MNTYKKKTVAIVIGLVLTSGGVLAGCQSKQSDTAETSSRRTSSFSASKISSVSSSKSDANEFSSNSDSSSNSTSDSSDSASSLISSSTEASSVNSSVKKSRSVDSEQNFSPETMSFNQIQNGDFSSLTGTWVETATASNHHPDAPGVQWTQDPSELTSTLTVDNQKISDGFVTLEGNKLFQKNEEPLHMKYSLRDGFVTADLSDDNAINWSIDFYPQGVTGPTNMNNGVTDDTSKNRIVFWTSNNCYTEYFVQQ</sequence>
<protein>
    <recommendedName>
        <fullName evidence="3">DUF6287 domain-containing protein</fullName>
    </recommendedName>
</protein>
<dbReference type="RefSeq" id="WP_161001280.1">
    <property type="nucleotide sequence ID" value="NZ_CP185253.1"/>
</dbReference>
<evidence type="ECO:0000256" key="1">
    <source>
        <dbReference type="SAM" id="MobiDB-lite"/>
    </source>
</evidence>
<name>A0A7C9N991_9LACO</name>
<gene>
    <name evidence="4" type="ORF">GB992_03825</name>
</gene>
<feature type="region of interest" description="Disordered" evidence="1">
    <location>
        <begin position="28"/>
        <end position="120"/>
    </location>
</feature>
<dbReference type="PROSITE" id="PS51257">
    <property type="entry name" value="PROKAR_LIPOPROTEIN"/>
    <property type="match status" value="1"/>
</dbReference>
<evidence type="ECO:0000313" key="5">
    <source>
        <dbReference type="Proteomes" id="UP000480570"/>
    </source>
</evidence>
<evidence type="ECO:0000259" key="3">
    <source>
        <dbReference type="Pfam" id="PF19804"/>
    </source>
</evidence>
<feature type="domain" description="DUF6287" evidence="3">
    <location>
        <begin position="113"/>
        <end position="132"/>
    </location>
</feature>
<dbReference type="InterPro" id="IPR046254">
    <property type="entry name" value="DUF6287"/>
</dbReference>
<dbReference type="Proteomes" id="UP000480570">
    <property type="component" value="Unassembled WGS sequence"/>
</dbReference>